<dbReference type="InterPro" id="IPR013320">
    <property type="entry name" value="ConA-like_dom_sf"/>
</dbReference>
<dbReference type="AlphaFoldDB" id="A0A645EUQ7"/>
<dbReference type="Gene3D" id="2.60.120.200">
    <property type="match status" value="1"/>
</dbReference>
<sequence length="165" mass="18250">MHFDGKESALQLHLPKTLKSGTFVADLTVSDYPEKDLGGILVRPGFHNMLAIRSDGRFSFSVWGEDKKSNRAIVSRTRATPGIRYRVAGVLECSPDGKTCELTLYVNGNAEASGELSCAPFPYGKDLFIGAGDRSGKWMRPQETDIFNFWVFDRVLDGEEIAALE</sequence>
<accession>A0A645EUQ7</accession>
<gene>
    <name evidence="1" type="ORF">SDC9_153008</name>
</gene>
<protein>
    <recommendedName>
        <fullName evidence="2">LamG-like jellyroll fold domain-containing protein</fullName>
    </recommendedName>
</protein>
<organism evidence="1">
    <name type="scientific">bioreactor metagenome</name>
    <dbReference type="NCBI Taxonomy" id="1076179"/>
    <lineage>
        <taxon>unclassified sequences</taxon>
        <taxon>metagenomes</taxon>
        <taxon>ecological metagenomes</taxon>
    </lineage>
</organism>
<dbReference type="EMBL" id="VSSQ01051662">
    <property type="protein sequence ID" value="MPN05755.1"/>
    <property type="molecule type" value="Genomic_DNA"/>
</dbReference>
<reference evidence="1" key="1">
    <citation type="submission" date="2019-08" db="EMBL/GenBank/DDBJ databases">
        <authorList>
            <person name="Kucharzyk K."/>
            <person name="Murdoch R.W."/>
            <person name="Higgins S."/>
            <person name="Loffler F."/>
        </authorList>
    </citation>
    <scope>NUCLEOTIDE SEQUENCE</scope>
</reference>
<comment type="caution">
    <text evidence="1">The sequence shown here is derived from an EMBL/GenBank/DDBJ whole genome shotgun (WGS) entry which is preliminary data.</text>
</comment>
<name>A0A645EUQ7_9ZZZZ</name>
<dbReference type="SUPFAM" id="SSF49899">
    <property type="entry name" value="Concanavalin A-like lectins/glucanases"/>
    <property type="match status" value="1"/>
</dbReference>
<evidence type="ECO:0008006" key="2">
    <source>
        <dbReference type="Google" id="ProtNLM"/>
    </source>
</evidence>
<dbReference type="Pfam" id="PF13385">
    <property type="entry name" value="Laminin_G_3"/>
    <property type="match status" value="1"/>
</dbReference>
<evidence type="ECO:0000313" key="1">
    <source>
        <dbReference type="EMBL" id="MPN05755.1"/>
    </source>
</evidence>
<proteinExistence type="predicted"/>